<gene>
    <name evidence="1" type="ORF">BN1086_03594</name>
</gene>
<protein>
    <submittedName>
        <fullName evidence="1">Uncharacterized protein</fullName>
    </submittedName>
</protein>
<proteinExistence type="predicted"/>
<dbReference type="EMBL" id="LK931336">
    <property type="protein sequence ID" value="CDZ85391.1"/>
    <property type="molecule type" value="Genomic_DNA"/>
</dbReference>
<dbReference type="AlphaFoldDB" id="A0A078LK12"/>
<dbReference type="PATRIC" id="fig|545.12.peg.3605"/>
<sequence>MKTFKSLTLEPEIAFRQIAVMIESGLIFSVVDGEDSSDLSDCIFHLAMQYAEAAHDYARESRKNENSSRNA</sequence>
<organism evidence="1">
    <name type="scientific">Citrobacter koseri</name>
    <name type="common">Citrobacter diversus</name>
    <dbReference type="NCBI Taxonomy" id="545"/>
    <lineage>
        <taxon>Bacteria</taxon>
        <taxon>Pseudomonadati</taxon>
        <taxon>Pseudomonadota</taxon>
        <taxon>Gammaproteobacteria</taxon>
        <taxon>Enterobacterales</taxon>
        <taxon>Enterobacteriaceae</taxon>
        <taxon>Citrobacter</taxon>
    </lineage>
</organism>
<name>A0A078LK12_CITKO</name>
<reference evidence="1" key="1">
    <citation type="submission" date="2014-06" db="EMBL/GenBank/DDBJ databases">
        <authorList>
            <person name="Urmite Genomes Urmite Genomes"/>
        </authorList>
    </citation>
    <scope>NUCLEOTIDE SEQUENCE</scope>
</reference>
<accession>A0A078LK12</accession>
<evidence type="ECO:0000313" key="1">
    <source>
        <dbReference type="EMBL" id="CDZ85391.1"/>
    </source>
</evidence>